<keyword evidence="16" id="KW-1185">Reference proteome</keyword>
<dbReference type="GO" id="GO:0004623">
    <property type="term" value="F:phospholipase A2 activity"/>
    <property type="evidence" value="ECO:0007669"/>
    <property type="project" value="UniProtKB-EC"/>
</dbReference>
<dbReference type="InterPro" id="IPR036444">
    <property type="entry name" value="PLipase_A2_dom_sf"/>
</dbReference>
<dbReference type="SUPFAM" id="SSF48619">
    <property type="entry name" value="Phospholipase A2, PLA2"/>
    <property type="match status" value="1"/>
</dbReference>
<keyword evidence="9" id="KW-0067">ATP-binding</keyword>
<dbReference type="Pfam" id="PF05826">
    <property type="entry name" value="Phospholip_A2_2"/>
    <property type="match status" value="1"/>
</dbReference>
<evidence type="ECO:0000313" key="16">
    <source>
        <dbReference type="Proteomes" id="UP001430953"/>
    </source>
</evidence>
<keyword evidence="10" id="KW-0442">Lipid degradation</keyword>
<reference evidence="15 16" key="1">
    <citation type="submission" date="2023-03" db="EMBL/GenBank/DDBJ databases">
        <title>High recombination rates correlate with genetic variation in Cardiocondyla obscurior ants.</title>
        <authorList>
            <person name="Errbii M."/>
        </authorList>
    </citation>
    <scope>NUCLEOTIDE SEQUENCE [LARGE SCALE GENOMIC DNA]</scope>
    <source>
        <strain evidence="15">Alpha-2009</strain>
        <tissue evidence="15">Whole body</tissue>
    </source>
</reference>
<keyword evidence="7" id="KW-0547">Nucleotide-binding</keyword>
<keyword evidence="11" id="KW-0443">Lipid metabolism</keyword>
<evidence type="ECO:0000256" key="9">
    <source>
        <dbReference type="ARBA" id="ARBA00022840"/>
    </source>
</evidence>
<dbReference type="GO" id="GO:0005524">
    <property type="term" value="F:ATP binding"/>
    <property type="evidence" value="ECO:0007669"/>
    <property type="project" value="UniProtKB-KW"/>
</dbReference>
<dbReference type="GO" id="GO:0050482">
    <property type="term" value="P:arachidonate secretion"/>
    <property type="evidence" value="ECO:0007669"/>
    <property type="project" value="InterPro"/>
</dbReference>
<evidence type="ECO:0000256" key="13">
    <source>
        <dbReference type="SAM" id="SignalP"/>
    </source>
</evidence>
<dbReference type="EMBL" id="JADYXP020000010">
    <property type="protein sequence ID" value="KAL0115141.1"/>
    <property type="molecule type" value="Genomic_DNA"/>
</dbReference>
<keyword evidence="13" id="KW-0732">Signal</keyword>
<protein>
    <recommendedName>
        <fullName evidence="3">phospholipase A2</fullName>
        <ecNumber evidence="3">3.1.1.4</ecNumber>
    </recommendedName>
    <alternativeName>
        <fullName evidence="12">Phosphatidylcholine 2-acylhydrolase</fullName>
    </alternativeName>
</protein>
<sequence length="237" mass="27857">MRGTSAISLILFHMLSLFADNYGVTEGHSLNDYLRGFSTLKQITSLRHGILPGTLWCGHGNIAREKYQLGKYEELDKCCRAHDYCEEYIRPKSTRYGLNNKSNCRSSSCECEVQFYDCLKQIRGFYASAVRRIYFMHCKQCFRIFYDPQECTNKGLDIIEEKDRSGRRIFCSKFDRNSKWVHRHNFSSSESNLEDSTWDNDKTKQFIPSFHPEVDGEYSNEEFDDKYGDYLFNTDNN</sequence>
<keyword evidence="6" id="KW-0808">Transferase</keyword>
<evidence type="ECO:0000313" key="15">
    <source>
        <dbReference type="EMBL" id="KAL0115141.1"/>
    </source>
</evidence>
<comment type="cofactor">
    <cofactor evidence="1">
        <name>Ca(2+)</name>
        <dbReference type="ChEBI" id="CHEBI:29108"/>
    </cofactor>
</comment>
<dbReference type="InterPro" id="IPR033113">
    <property type="entry name" value="PLA2_histidine"/>
</dbReference>
<comment type="subcellular location">
    <subcellularLocation>
        <location evidence="2">Secreted</location>
    </subcellularLocation>
</comment>
<keyword evidence="5" id="KW-0723">Serine/threonine-protein kinase</keyword>
<evidence type="ECO:0000256" key="2">
    <source>
        <dbReference type="ARBA" id="ARBA00004613"/>
    </source>
</evidence>
<dbReference type="GO" id="GO:0005576">
    <property type="term" value="C:extracellular region"/>
    <property type="evidence" value="ECO:0007669"/>
    <property type="project" value="UniProtKB-SubCell"/>
</dbReference>
<proteinExistence type="predicted"/>
<comment type="caution">
    <text evidence="15">The sequence shown here is derived from an EMBL/GenBank/DDBJ whole genome shotgun (WGS) entry which is preliminary data.</text>
</comment>
<evidence type="ECO:0000256" key="1">
    <source>
        <dbReference type="ARBA" id="ARBA00001913"/>
    </source>
</evidence>
<evidence type="ECO:0000256" key="6">
    <source>
        <dbReference type="ARBA" id="ARBA00022679"/>
    </source>
</evidence>
<evidence type="ECO:0000259" key="14">
    <source>
        <dbReference type="PROSITE" id="PS51285"/>
    </source>
</evidence>
<organism evidence="15 16">
    <name type="scientific">Cardiocondyla obscurior</name>
    <dbReference type="NCBI Taxonomy" id="286306"/>
    <lineage>
        <taxon>Eukaryota</taxon>
        <taxon>Metazoa</taxon>
        <taxon>Ecdysozoa</taxon>
        <taxon>Arthropoda</taxon>
        <taxon>Hexapoda</taxon>
        <taxon>Insecta</taxon>
        <taxon>Pterygota</taxon>
        <taxon>Neoptera</taxon>
        <taxon>Endopterygota</taxon>
        <taxon>Hymenoptera</taxon>
        <taxon>Apocrita</taxon>
        <taxon>Aculeata</taxon>
        <taxon>Formicoidea</taxon>
        <taxon>Formicidae</taxon>
        <taxon>Myrmicinae</taxon>
        <taxon>Cardiocondyla</taxon>
    </lineage>
</organism>
<dbReference type="PROSITE" id="PS51285">
    <property type="entry name" value="AGC_KINASE_CTER"/>
    <property type="match status" value="1"/>
</dbReference>
<dbReference type="PANTHER" id="PTHR12253">
    <property type="entry name" value="RH14732P"/>
    <property type="match status" value="1"/>
</dbReference>
<dbReference type="Proteomes" id="UP001430953">
    <property type="component" value="Unassembled WGS sequence"/>
</dbReference>
<dbReference type="InterPro" id="IPR000961">
    <property type="entry name" value="AGC-kinase_C"/>
</dbReference>
<dbReference type="AlphaFoldDB" id="A0AAW2FL87"/>
<evidence type="ECO:0000256" key="8">
    <source>
        <dbReference type="ARBA" id="ARBA00022777"/>
    </source>
</evidence>
<keyword evidence="8" id="KW-0418">Kinase</keyword>
<dbReference type="InterPro" id="IPR016090">
    <property type="entry name" value="PLA2-like_dom"/>
</dbReference>
<evidence type="ECO:0000256" key="11">
    <source>
        <dbReference type="ARBA" id="ARBA00023098"/>
    </source>
</evidence>
<evidence type="ECO:0000256" key="5">
    <source>
        <dbReference type="ARBA" id="ARBA00022527"/>
    </source>
</evidence>
<feature type="chain" id="PRO_5043486652" description="phospholipase A2" evidence="13">
    <location>
        <begin position="28"/>
        <end position="237"/>
    </location>
</feature>
<evidence type="ECO:0000256" key="7">
    <source>
        <dbReference type="ARBA" id="ARBA00022741"/>
    </source>
</evidence>
<evidence type="ECO:0000256" key="10">
    <source>
        <dbReference type="ARBA" id="ARBA00022963"/>
    </source>
</evidence>
<keyword evidence="4" id="KW-0964">Secreted</keyword>
<gene>
    <name evidence="15" type="ORF">PUN28_010617</name>
</gene>
<feature type="signal peptide" evidence="13">
    <location>
        <begin position="1"/>
        <end position="27"/>
    </location>
</feature>
<evidence type="ECO:0000256" key="4">
    <source>
        <dbReference type="ARBA" id="ARBA00022525"/>
    </source>
</evidence>
<dbReference type="SMART" id="SM00085">
    <property type="entry name" value="PA2c"/>
    <property type="match status" value="1"/>
</dbReference>
<evidence type="ECO:0000256" key="12">
    <source>
        <dbReference type="ARBA" id="ARBA00029903"/>
    </source>
</evidence>
<feature type="domain" description="AGC-kinase C-terminal" evidence="14">
    <location>
        <begin position="194"/>
        <end position="237"/>
    </location>
</feature>
<dbReference type="Gene3D" id="1.20.90.10">
    <property type="entry name" value="Phospholipase A2 domain"/>
    <property type="match status" value="1"/>
</dbReference>
<name>A0AAW2FL87_9HYME</name>
<dbReference type="GO" id="GO:0006644">
    <property type="term" value="P:phospholipid metabolic process"/>
    <property type="evidence" value="ECO:0007669"/>
    <property type="project" value="InterPro"/>
</dbReference>
<dbReference type="GO" id="GO:0004674">
    <property type="term" value="F:protein serine/threonine kinase activity"/>
    <property type="evidence" value="ECO:0007669"/>
    <property type="project" value="UniProtKB-KW"/>
</dbReference>
<dbReference type="GO" id="GO:0016042">
    <property type="term" value="P:lipid catabolic process"/>
    <property type="evidence" value="ECO:0007669"/>
    <property type="project" value="UniProtKB-KW"/>
</dbReference>
<dbReference type="PROSITE" id="PS00118">
    <property type="entry name" value="PA2_HIS"/>
    <property type="match status" value="1"/>
</dbReference>
<dbReference type="EC" id="3.1.1.4" evidence="3"/>
<accession>A0AAW2FL87</accession>
<evidence type="ECO:0000256" key="3">
    <source>
        <dbReference type="ARBA" id="ARBA00013278"/>
    </source>
</evidence>